<accession>A0ACB7Z8Q2</accession>
<dbReference type="EMBL" id="CM037154">
    <property type="protein sequence ID" value="KAH7861990.1"/>
    <property type="molecule type" value="Genomic_DNA"/>
</dbReference>
<organism evidence="1 2">
    <name type="scientific">Vaccinium darrowii</name>
    <dbReference type="NCBI Taxonomy" id="229202"/>
    <lineage>
        <taxon>Eukaryota</taxon>
        <taxon>Viridiplantae</taxon>
        <taxon>Streptophyta</taxon>
        <taxon>Embryophyta</taxon>
        <taxon>Tracheophyta</taxon>
        <taxon>Spermatophyta</taxon>
        <taxon>Magnoliopsida</taxon>
        <taxon>eudicotyledons</taxon>
        <taxon>Gunneridae</taxon>
        <taxon>Pentapetalae</taxon>
        <taxon>asterids</taxon>
        <taxon>Ericales</taxon>
        <taxon>Ericaceae</taxon>
        <taxon>Vaccinioideae</taxon>
        <taxon>Vaccinieae</taxon>
        <taxon>Vaccinium</taxon>
    </lineage>
</organism>
<dbReference type="Proteomes" id="UP000828048">
    <property type="component" value="Chromosome 4"/>
</dbReference>
<comment type="caution">
    <text evidence="1">The sequence shown here is derived from an EMBL/GenBank/DDBJ whole genome shotgun (WGS) entry which is preliminary data.</text>
</comment>
<sequence>MADRRSSKTYSTAAESFEDLPDECWEIIFGRLLQLHHSHLEPASLSCKRFLSITNNLRTHFEITVPTLIPLSRLFKRFPRLNSLHFRTFRRGNDLDRVIIDVATNSNLNLETLKFSGTQLPLEGFKLLGSRMKNLKVLTCGNLATLRDSDLVVIADSMPSLEDLDISFPVNDFGASAGNETLALHSSEKDVTDLGIEVLSSKLKGLRMIDLSGYLTAIK</sequence>
<name>A0ACB7Z8Q2_9ERIC</name>
<gene>
    <name evidence="1" type="ORF">Vadar_033461</name>
</gene>
<reference evidence="1 2" key="1">
    <citation type="journal article" date="2021" name="Hortic Res">
        <title>High-quality reference genome and annotation aids understanding of berry development for evergreen blueberry (Vaccinium darrowii).</title>
        <authorList>
            <person name="Yu J."/>
            <person name="Hulse-Kemp A.M."/>
            <person name="Babiker E."/>
            <person name="Staton M."/>
        </authorList>
    </citation>
    <scope>NUCLEOTIDE SEQUENCE [LARGE SCALE GENOMIC DNA]</scope>
    <source>
        <strain evidence="2">cv. NJ 8807/NJ 8810</strain>
        <tissue evidence="1">Young leaf</tissue>
    </source>
</reference>
<protein>
    <submittedName>
        <fullName evidence="1">Uncharacterized protein</fullName>
    </submittedName>
</protein>
<proteinExistence type="predicted"/>
<evidence type="ECO:0000313" key="1">
    <source>
        <dbReference type="EMBL" id="KAH7861990.1"/>
    </source>
</evidence>
<keyword evidence="2" id="KW-1185">Reference proteome</keyword>
<evidence type="ECO:0000313" key="2">
    <source>
        <dbReference type="Proteomes" id="UP000828048"/>
    </source>
</evidence>